<evidence type="ECO:0000313" key="2">
    <source>
        <dbReference type="EMBL" id="CAG8636800.1"/>
    </source>
</evidence>
<evidence type="ECO:0000313" key="3">
    <source>
        <dbReference type="Proteomes" id="UP000789706"/>
    </source>
</evidence>
<evidence type="ECO:0000256" key="1">
    <source>
        <dbReference type="SAM" id="MobiDB-lite"/>
    </source>
</evidence>
<reference evidence="2" key="1">
    <citation type="submission" date="2021-06" db="EMBL/GenBank/DDBJ databases">
        <authorList>
            <person name="Kallberg Y."/>
            <person name="Tangrot J."/>
            <person name="Rosling A."/>
        </authorList>
    </citation>
    <scope>NUCLEOTIDE SEQUENCE</scope>
    <source>
        <strain evidence="2">AZ414A</strain>
    </source>
</reference>
<feature type="compositionally biased region" description="Polar residues" evidence="1">
    <location>
        <begin position="108"/>
        <end position="131"/>
    </location>
</feature>
<protein>
    <submittedName>
        <fullName evidence="2">11344_t:CDS:1</fullName>
    </submittedName>
</protein>
<sequence length="197" mass="22606">MSIKEERFKGSYGRRASNSLSVEELDEYKRDIPPSATSRRLFNPNKDPIVMISKTKKSAEADDEFIPARRANVGRKLFNYDDKTFEREDLFKVNIKRNDIIAQASVVKSSSPNNNHTPTKNVNESRNNNLDQIDGNMRKDSSNSETLAKTIKLLSKKIASTEKIVEKFNKINIDESSASCKVIYDEQYWQEKIEAHL</sequence>
<accession>A0A9N9GV69</accession>
<keyword evidence="3" id="KW-1185">Reference proteome</keyword>
<dbReference type="EMBL" id="CAJVPK010004457">
    <property type="protein sequence ID" value="CAG8636800.1"/>
    <property type="molecule type" value="Genomic_DNA"/>
</dbReference>
<dbReference type="Proteomes" id="UP000789706">
    <property type="component" value="Unassembled WGS sequence"/>
</dbReference>
<feature type="non-terminal residue" evidence="2">
    <location>
        <position position="197"/>
    </location>
</feature>
<gene>
    <name evidence="2" type="ORF">DEBURN_LOCUS11004</name>
</gene>
<organism evidence="2 3">
    <name type="scientific">Diversispora eburnea</name>
    <dbReference type="NCBI Taxonomy" id="1213867"/>
    <lineage>
        <taxon>Eukaryota</taxon>
        <taxon>Fungi</taxon>
        <taxon>Fungi incertae sedis</taxon>
        <taxon>Mucoromycota</taxon>
        <taxon>Glomeromycotina</taxon>
        <taxon>Glomeromycetes</taxon>
        <taxon>Diversisporales</taxon>
        <taxon>Diversisporaceae</taxon>
        <taxon>Diversispora</taxon>
    </lineage>
</organism>
<proteinExistence type="predicted"/>
<comment type="caution">
    <text evidence="2">The sequence shown here is derived from an EMBL/GenBank/DDBJ whole genome shotgun (WGS) entry which is preliminary data.</text>
</comment>
<name>A0A9N9GV69_9GLOM</name>
<dbReference type="AlphaFoldDB" id="A0A9N9GV69"/>
<feature type="region of interest" description="Disordered" evidence="1">
    <location>
        <begin position="108"/>
        <end position="142"/>
    </location>
</feature>